<dbReference type="PANTHER" id="PTHR30329:SF21">
    <property type="entry name" value="LIPOPROTEIN YIAD-RELATED"/>
    <property type="match status" value="1"/>
</dbReference>
<evidence type="ECO:0000256" key="1">
    <source>
        <dbReference type="ARBA" id="ARBA00004162"/>
    </source>
</evidence>
<name>A0A351R8E6_9PROT</name>
<keyword evidence="5" id="KW-1133">Transmembrane helix</keyword>
<dbReference type="Gene3D" id="3.30.1330.60">
    <property type="entry name" value="OmpA-like domain"/>
    <property type="match status" value="1"/>
</dbReference>
<dbReference type="InterPro" id="IPR050330">
    <property type="entry name" value="Bact_OuterMem_StrucFunc"/>
</dbReference>
<feature type="region of interest" description="Disordered" evidence="8">
    <location>
        <begin position="236"/>
        <end position="260"/>
    </location>
</feature>
<keyword evidence="6 7" id="KW-0472">Membrane</keyword>
<protein>
    <submittedName>
        <fullName evidence="10">Flagellar motor protein MotD</fullName>
    </submittedName>
</protein>
<gene>
    <name evidence="10" type="ORF">DCW48_01135</name>
</gene>
<dbReference type="AlphaFoldDB" id="A0A351R8E6"/>
<evidence type="ECO:0000313" key="10">
    <source>
        <dbReference type="EMBL" id="HBA08317.1"/>
    </source>
</evidence>
<evidence type="ECO:0000256" key="3">
    <source>
        <dbReference type="ARBA" id="ARBA00022475"/>
    </source>
</evidence>
<sequence>TLLFAFFVVMYSISSVEIGKYKQLTNSIGTAFSGNGSSGVNQTSTEKGLGARGVTETKTSSIIKPLPLSHLYTEKMRRERDSMAKTGAEVSNKLAPMIAEGKIQVIQTSRGIRIDIQDNLLFSAGSADLSTAANAIISEIVPLIKDNQRKIQVEGHTDNTPIHNTTFFSNWELSAVRASSVVRLLSTLGISEQRLSATGLGASQPISENETESGRAKNRRVSIIITYEVPTQEDTSNVIAPQASALPPQAPPTVLKNLTK</sequence>
<dbReference type="Pfam" id="PF00691">
    <property type="entry name" value="OmpA"/>
    <property type="match status" value="1"/>
</dbReference>
<proteinExistence type="inferred from homology"/>
<feature type="domain" description="OmpA-like" evidence="9">
    <location>
        <begin position="109"/>
        <end position="229"/>
    </location>
</feature>
<dbReference type="PROSITE" id="PS51123">
    <property type="entry name" value="OMPA_2"/>
    <property type="match status" value="1"/>
</dbReference>
<dbReference type="EMBL" id="DNAA01000029">
    <property type="protein sequence ID" value="HBA08317.1"/>
    <property type="molecule type" value="Genomic_DNA"/>
</dbReference>
<comment type="similarity">
    <text evidence="2">Belongs to the MotB family.</text>
</comment>
<evidence type="ECO:0000256" key="4">
    <source>
        <dbReference type="ARBA" id="ARBA00022692"/>
    </source>
</evidence>
<feature type="region of interest" description="Disordered" evidence="8">
    <location>
        <begin position="35"/>
        <end position="58"/>
    </location>
</feature>
<keyword evidence="4" id="KW-0812">Transmembrane</keyword>
<feature type="compositionally biased region" description="Polar residues" evidence="8">
    <location>
        <begin position="35"/>
        <end position="46"/>
    </location>
</feature>
<dbReference type="InterPro" id="IPR036737">
    <property type="entry name" value="OmpA-like_sf"/>
</dbReference>
<keyword evidence="10" id="KW-0282">Flagellum</keyword>
<evidence type="ECO:0000256" key="5">
    <source>
        <dbReference type="ARBA" id="ARBA00022989"/>
    </source>
</evidence>
<evidence type="ECO:0000256" key="6">
    <source>
        <dbReference type="ARBA" id="ARBA00023136"/>
    </source>
</evidence>
<evidence type="ECO:0000256" key="8">
    <source>
        <dbReference type="SAM" id="MobiDB-lite"/>
    </source>
</evidence>
<dbReference type="GO" id="GO:0005886">
    <property type="term" value="C:plasma membrane"/>
    <property type="evidence" value="ECO:0007669"/>
    <property type="project" value="UniProtKB-SubCell"/>
</dbReference>
<keyword evidence="3" id="KW-1003">Cell membrane</keyword>
<keyword evidence="10" id="KW-0969">Cilium</keyword>
<evidence type="ECO:0000259" key="9">
    <source>
        <dbReference type="PROSITE" id="PS51123"/>
    </source>
</evidence>
<comment type="caution">
    <text evidence="10">The sequence shown here is derived from an EMBL/GenBank/DDBJ whole genome shotgun (WGS) entry which is preliminary data.</text>
</comment>
<dbReference type="InterPro" id="IPR025713">
    <property type="entry name" value="MotB-like_N_dom"/>
</dbReference>
<evidence type="ECO:0000313" key="11">
    <source>
        <dbReference type="Proteomes" id="UP000264313"/>
    </source>
</evidence>
<dbReference type="STRING" id="1132855.GCA_000384255_01316"/>
<keyword evidence="10" id="KW-0966">Cell projection</keyword>
<dbReference type="InterPro" id="IPR006665">
    <property type="entry name" value="OmpA-like"/>
</dbReference>
<evidence type="ECO:0000256" key="2">
    <source>
        <dbReference type="ARBA" id="ARBA00008914"/>
    </source>
</evidence>
<dbReference type="Pfam" id="PF13677">
    <property type="entry name" value="MotB_plug"/>
    <property type="match status" value="1"/>
</dbReference>
<dbReference type="SUPFAM" id="SSF103088">
    <property type="entry name" value="OmpA-like"/>
    <property type="match status" value="1"/>
</dbReference>
<evidence type="ECO:0000256" key="7">
    <source>
        <dbReference type="PROSITE-ProRule" id="PRU00473"/>
    </source>
</evidence>
<reference evidence="10 11" key="1">
    <citation type="journal article" date="2018" name="Nat. Biotechnol.">
        <title>A standardized bacterial taxonomy based on genome phylogeny substantially revises the tree of life.</title>
        <authorList>
            <person name="Parks D.H."/>
            <person name="Chuvochina M."/>
            <person name="Waite D.W."/>
            <person name="Rinke C."/>
            <person name="Skarshewski A."/>
            <person name="Chaumeil P.A."/>
            <person name="Hugenholtz P."/>
        </authorList>
    </citation>
    <scope>NUCLEOTIDE SEQUENCE [LARGE SCALE GENOMIC DNA]</scope>
    <source>
        <strain evidence="10">UBA9958</strain>
    </source>
</reference>
<dbReference type="Proteomes" id="UP000264313">
    <property type="component" value="Unassembled WGS sequence"/>
</dbReference>
<comment type="subcellular location">
    <subcellularLocation>
        <location evidence="1">Cell membrane</location>
        <topology evidence="1">Single-pass membrane protein</topology>
    </subcellularLocation>
</comment>
<dbReference type="CDD" id="cd07185">
    <property type="entry name" value="OmpA_C-like"/>
    <property type="match status" value="1"/>
</dbReference>
<dbReference type="PANTHER" id="PTHR30329">
    <property type="entry name" value="STATOR ELEMENT OF FLAGELLAR MOTOR COMPLEX"/>
    <property type="match status" value="1"/>
</dbReference>
<accession>A0A351R8E6</accession>
<feature type="non-terminal residue" evidence="10">
    <location>
        <position position="1"/>
    </location>
</feature>
<organism evidence="10 11">
    <name type="scientific">Methylotenera mobilis</name>
    <dbReference type="NCBI Taxonomy" id="359408"/>
    <lineage>
        <taxon>Bacteria</taxon>
        <taxon>Pseudomonadati</taxon>
        <taxon>Pseudomonadota</taxon>
        <taxon>Betaproteobacteria</taxon>
        <taxon>Nitrosomonadales</taxon>
        <taxon>Methylophilaceae</taxon>
        <taxon>Methylotenera</taxon>
    </lineage>
</organism>